<evidence type="ECO:0000313" key="3">
    <source>
        <dbReference type="EMBL" id="HGU59039.1"/>
    </source>
</evidence>
<evidence type="ECO:0000313" key="4">
    <source>
        <dbReference type="EMBL" id="HHF48182.1"/>
    </source>
</evidence>
<dbReference type="PANTHER" id="PTHR46018">
    <property type="entry name" value="ZINC PHOSPHODIESTERASE ELAC PROTEIN 1"/>
    <property type="match status" value="1"/>
</dbReference>
<gene>
    <name evidence="4" type="ORF">ENL48_03095</name>
    <name evidence="3" type="ORF">ENT89_02340</name>
    <name evidence="2" type="ORF">ENX77_01340</name>
</gene>
<feature type="domain" description="Metallo-beta-lactamase" evidence="1">
    <location>
        <begin position="18"/>
        <end position="198"/>
    </location>
</feature>
<accession>A0A7C4WBF7</accession>
<proteinExistence type="predicted"/>
<dbReference type="EMBL" id="DTPI01000008">
    <property type="protein sequence ID" value="HGE65766.1"/>
    <property type="molecule type" value="Genomic_DNA"/>
</dbReference>
<dbReference type="GO" id="GO:0042781">
    <property type="term" value="F:3'-tRNA processing endoribonuclease activity"/>
    <property type="evidence" value="ECO:0007669"/>
    <property type="project" value="TreeGrafter"/>
</dbReference>
<dbReference type="AlphaFoldDB" id="A0A7C4WBF7"/>
<dbReference type="SMART" id="SM00849">
    <property type="entry name" value="Lactamase_B"/>
    <property type="match status" value="1"/>
</dbReference>
<evidence type="ECO:0000259" key="1">
    <source>
        <dbReference type="SMART" id="SM00849"/>
    </source>
</evidence>
<dbReference type="Gene3D" id="3.60.15.10">
    <property type="entry name" value="Ribonuclease Z/Hydroxyacylglutathione hydrolase-like"/>
    <property type="match status" value="1"/>
</dbReference>
<dbReference type="InterPro" id="IPR001279">
    <property type="entry name" value="Metallo-B-lactamas"/>
</dbReference>
<sequence>MKVTFLGTGVAVDVAGKAQSSLIVEDDKIIMIDCGFGAMLRLSQSGYSVKDLDALIITHFHLDHCGELMGILKARWLLNCGQLDIFTPKGGRNFLESFLNSSPYLINKLKFKVHEKERFRIGNLTFKTVRTKHSVESIGLKVDNILFSGDTSAFPELYEDVDITVHEMSLHFGSVSDYHTSPENFADAADVREAYFVHLYPEAYRGRKDIKEFLEKRGIKCHFPDDLEVIKLD</sequence>
<dbReference type="Pfam" id="PF23023">
    <property type="entry name" value="Anti-Pycsar_Apyc1"/>
    <property type="match status" value="1"/>
</dbReference>
<protein>
    <submittedName>
        <fullName evidence="3">Ribonuclease Z</fullName>
    </submittedName>
</protein>
<reference evidence="3" key="1">
    <citation type="journal article" date="2020" name="mSystems">
        <title>Genome- and Community-Level Interaction Insights into Carbon Utilization and Element Cycling Functions of Hydrothermarchaeota in Hydrothermal Sediment.</title>
        <authorList>
            <person name="Zhou Z."/>
            <person name="Liu Y."/>
            <person name="Xu W."/>
            <person name="Pan J."/>
            <person name="Luo Z.H."/>
            <person name="Li M."/>
        </authorList>
    </citation>
    <scope>NUCLEOTIDE SEQUENCE [LARGE SCALE GENOMIC DNA]</scope>
    <source>
        <strain evidence="4">SpSt-10</strain>
        <strain evidence="3">SpSt-62</strain>
        <strain evidence="2">SpSt-97</strain>
    </source>
</reference>
<dbReference type="InterPro" id="IPR036866">
    <property type="entry name" value="RibonucZ/Hydroxyglut_hydro"/>
</dbReference>
<dbReference type="EMBL" id="DRUC01000048">
    <property type="protein sequence ID" value="HHF48182.1"/>
    <property type="molecule type" value="Genomic_DNA"/>
</dbReference>
<dbReference type="PANTHER" id="PTHR46018:SF3">
    <property type="entry name" value="ARYLSULFATASE"/>
    <property type="match status" value="1"/>
</dbReference>
<comment type="caution">
    <text evidence="3">The sequence shown here is derived from an EMBL/GenBank/DDBJ whole genome shotgun (WGS) entry which is preliminary data.</text>
</comment>
<evidence type="ECO:0000313" key="2">
    <source>
        <dbReference type="EMBL" id="HGE65766.1"/>
    </source>
</evidence>
<dbReference type="SUPFAM" id="SSF56281">
    <property type="entry name" value="Metallo-hydrolase/oxidoreductase"/>
    <property type="match status" value="1"/>
</dbReference>
<organism evidence="3">
    <name type="scientific">Geoglobus ahangari</name>
    <dbReference type="NCBI Taxonomy" id="113653"/>
    <lineage>
        <taxon>Archaea</taxon>
        <taxon>Methanobacteriati</taxon>
        <taxon>Methanobacteriota</taxon>
        <taxon>Archaeoglobi</taxon>
        <taxon>Archaeoglobales</taxon>
        <taxon>Archaeoglobaceae</taxon>
        <taxon>Geoglobus</taxon>
    </lineage>
</organism>
<dbReference type="CDD" id="cd16272">
    <property type="entry name" value="RNaseZ_MBL-fold"/>
    <property type="match status" value="1"/>
</dbReference>
<dbReference type="EMBL" id="DTAK01000013">
    <property type="protein sequence ID" value="HGU59039.1"/>
    <property type="molecule type" value="Genomic_DNA"/>
</dbReference>
<name>A0A7C4WBF7_9EURY</name>